<dbReference type="InterPro" id="IPR020103">
    <property type="entry name" value="PsdUridine_synth_cat_dom_sf"/>
</dbReference>
<proteinExistence type="inferred from homology"/>
<dbReference type="PIRSF" id="PIRSF001430">
    <property type="entry name" value="tRNA_psdUrid_synth"/>
    <property type="match status" value="1"/>
</dbReference>
<feature type="domain" description="Pseudouridine synthase I TruA alpha/beta" evidence="8">
    <location>
        <begin position="150"/>
        <end position="249"/>
    </location>
</feature>
<dbReference type="PANTHER" id="PTHR11142">
    <property type="entry name" value="PSEUDOURIDYLATE SYNTHASE"/>
    <property type="match status" value="1"/>
</dbReference>
<name>A0A9J6P8M0_9CLOT</name>
<sequence>MNNYKMLIAYDGRRYKGWKHEKKDSADKSIQGKLEGILSKLYNTNIEVIGAVNTDAGVHALGQVANFKAPDIDLSEKEIHLYIEKYLTEDIIVKSLKKVDDRFHSRLNNKKITYQYRLWKKDSKDFLLFERYQTYRLKEILNIKGMQLGAERLVGKHDFSAFTNKGKSKNTVKELFDVNVKETDNEIQINITGNDFLVNMERFIVGTLMQIGSGQKNVSSIDDAFATLNKDHVGHKAMAHSLCLMEVLY</sequence>
<reference evidence="9" key="2">
    <citation type="submission" date="2021-04" db="EMBL/GenBank/DDBJ databases">
        <authorList>
            <person name="Dong X."/>
        </authorList>
    </citation>
    <scope>NUCLEOTIDE SEQUENCE</scope>
    <source>
        <strain evidence="9">ZWT</strain>
    </source>
</reference>
<dbReference type="HAMAP" id="MF_00171">
    <property type="entry name" value="TruA"/>
    <property type="match status" value="1"/>
</dbReference>
<evidence type="ECO:0000256" key="2">
    <source>
        <dbReference type="ARBA" id="ARBA00022694"/>
    </source>
</evidence>
<dbReference type="Proteomes" id="UP001056429">
    <property type="component" value="Unassembled WGS sequence"/>
</dbReference>
<dbReference type="InterPro" id="IPR020094">
    <property type="entry name" value="TruA/RsuA/RluB/E/F_N"/>
</dbReference>
<dbReference type="GO" id="GO:0031119">
    <property type="term" value="P:tRNA pseudouridine synthesis"/>
    <property type="evidence" value="ECO:0007669"/>
    <property type="project" value="UniProtKB-UniRule"/>
</dbReference>
<protein>
    <recommendedName>
        <fullName evidence="4">tRNA pseudouridine synthase A</fullName>
        <ecNumber evidence="4">5.4.99.12</ecNumber>
    </recommendedName>
    <alternativeName>
        <fullName evidence="4">tRNA pseudouridine(38-40) synthase</fullName>
    </alternativeName>
    <alternativeName>
        <fullName evidence="4">tRNA pseudouridylate synthase I</fullName>
    </alternativeName>
    <alternativeName>
        <fullName evidence="4">tRNA-uridine isomerase I</fullName>
    </alternativeName>
</protein>
<feature type="binding site" evidence="4 6">
    <location>
        <position position="114"/>
    </location>
    <ligand>
        <name>substrate</name>
    </ligand>
</feature>
<keyword evidence="10" id="KW-1185">Reference proteome</keyword>
<comment type="caution">
    <text evidence="4">Lacks conserved residue(s) required for the propagation of feature annotation.</text>
</comment>
<evidence type="ECO:0000256" key="1">
    <source>
        <dbReference type="ARBA" id="ARBA00009375"/>
    </source>
</evidence>
<dbReference type="InterPro" id="IPR020095">
    <property type="entry name" value="PsdUridine_synth_TruA_C"/>
</dbReference>
<evidence type="ECO:0000259" key="8">
    <source>
        <dbReference type="Pfam" id="PF01416"/>
    </source>
</evidence>
<accession>A0A9J6P8M0</accession>
<organism evidence="9 10">
    <name type="scientific">Oceanirhabdus seepicola</name>
    <dbReference type="NCBI Taxonomy" id="2828781"/>
    <lineage>
        <taxon>Bacteria</taxon>
        <taxon>Bacillati</taxon>
        <taxon>Bacillota</taxon>
        <taxon>Clostridia</taxon>
        <taxon>Eubacteriales</taxon>
        <taxon>Clostridiaceae</taxon>
        <taxon>Oceanirhabdus</taxon>
    </lineage>
</organism>
<dbReference type="InterPro" id="IPR001406">
    <property type="entry name" value="PsdUridine_synth_TruA"/>
</dbReference>
<keyword evidence="2 4" id="KW-0819">tRNA processing</keyword>
<dbReference type="SUPFAM" id="SSF55120">
    <property type="entry name" value="Pseudouridine synthase"/>
    <property type="match status" value="1"/>
</dbReference>
<dbReference type="GO" id="GO:0003723">
    <property type="term" value="F:RNA binding"/>
    <property type="evidence" value="ECO:0007669"/>
    <property type="project" value="InterPro"/>
</dbReference>
<evidence type="ECO:0000256" key="3">
    <source>
        <dbReference type="ARBA" id="ARBA00023235"/>
    </source>
</evidence>
<feature type="active site" description="Nucleophile" evidence="4 5">
    <location>
        <position position="55"/>
    </location>
</feature>
<comment type="caution">
    <text evidence="9">The sequence shown here is derived from an EMBL/GenBank/DDBJ whole genome shotgun (WGS) entry which is preliminary data.</text>
</comment>
<keyword evidence="3 4" id="KW-0413">Isomerase</keyword>
<dbReference type="EMBL" id="JAGSOJ010000005">
    <property type="protein sequence ID" value="MCM1992257.1"/>
    <property type="molecule type" value="Genomic_DNA"/>
</dbReference>
<evidence type="ECO:0000256" key="4">
    <source>
        <dbReference type="HAMAP-Rule" id="MF_00171"/>
    </source>
</evidence>
<dbReference type="GO" id="GO:0160147">
    <property type="term" value="F:tRNA pseudouridine(38-40) synthase activity"/>
    <property type="evidence" value="ECO:0007669"/>
    <property type="project" value="UniProtKB-EC"/>
</dbReference>
<dbReference type="InterPro" id="IPR020097">
    <property type="entry name" value="PsdUridine_synth_TruA_a/b_dom"/>
</dbReference>
<dbReference type="Gene3D" id="3.30.70.580">
    <property type="entry name" value="Pseudouridine synthase I, catalytic domain, N-terminal subdomain"/>
    <property type="match status" value="1"/>
</dbReference>
<dbReference type="PANTHER" id="PTHR11142:SF22">
    <property type="entry name" value="TRNA PSEUDOURIDINE SYNTHASE A 2"/>
    <property type="match status" value="1"/>
</dbReference>
<comment type="function">
    <text evidence="4">Formation of pseudouridine at positions 38, 39 and 40 in the anticodon stem and loop of transfer RNAs.</text>
</comment>
<evidence type="ECO:0000256" key="7">
    <source>
        <dbReference type="RuleBase" id="RU003792"/>
    </source>
</evidence>
<evidence type="ECO:0000313" key="9">
    <source>
        <dbReference type="EMBL" id="MCM1992257.1"/>
    </source>
</evidence>
<dbReference type="Pfam" id="PF01416">
    <property type="entry name" value="PseudoU_synth_1"/>
    <property type="match status" value="1"/>
</dbReference>
<dbReference type="RefSeq" id="WP_250861420.1">
    <property type="nucleotide sequence ID" value="NZ_JAGSOJ010000005.1"/>
</dbReference>
<evidence type="ECO:0000256" key="6">
    <source>
        <dbReference type="PIRSR" id="PIRSR001430-2"/>
    </source>
</evidence>
<dbReference type="NCBIfam" id="TIGR00071">
    <property type="entry name" value="hisT_truA"/>
    <property type="match status" value="1"/>
</dbReference>
<comment type="similarity">
    <text evidence="1 4 7">Belongs to the tRNA pseudouridine synthase TruA family.</text>
</comment>
<comment type="catalytic activity">
    <reaction evidence="4 7">
        <text>uridine(38/39/40) in tRNA = pseudouridine(38/39/40) in tRNA</text>
        <dbReference type="Rhea" id="RHEA:22376"/>
        <dbReference type="Rhea" id="RHEA-COMP:10085"/>
        <dbReference type="Rhea" id="RHEA-COMP:10087"/>
        <dbReference type="ChEBI" id="CHEBI:65314"/>
        <dbReference type="ChEBI" id="CHEBI:65315"/>
        <dbReference type="EC" id="5.4.99.12"/>
    </reaction>
</comment>
<evidence type="ECO:0000256" key="5">
    <source>
        <dbReference type="PIRSR" id="PIRSR001430-1"/>
    </source>
</evidence>
<gene>
    <name evidence="4 9" type="primary">truA</name>
    <name evidence="9" type="ORF">KDK92_21245</name>
</gene>
<evidence type="ECO:0000313" key="10">
    <source>
        <dbReference type="Proteomes" id="UP001056429"/>
    </source>
</evidence>
<reference evidence="9" key="1">
    <citation type="journal article" date="2021" name="mSystems">
        <title>Bacteria and Archaea Synergistically Convert Glycine Betaine to Biogenic Methane in the Formosa Cold Seep of the South China Sea.</title>
        <authorList>
            <person name="Li L."/>
            <person name="Zhang W."/>
            <person name="Zhang S."/>
            <person name="Song L."/>
            <person name="Sun Q."/>
            <person name="Zhang H."/>
            <person name="Xiang H."/>
            <person name="Dong X."/>
        </authorList>
    </citation>
    <scope>NUCLEOTIDE SEQUENCE</scope>
    <source>
        <strain evidence="9">ZWT</strain>
    </source>
</reference>
<dbReference type="EC" id="5.4.99.12" evidence="4"/>
<dbReference type="Gene3D" id="3.30.70.660">
    <property type="entry name" value="Pseudouridine synthase I, catalytic domain, C-terminal subdomain"/>
    <property type="match status" value="1"/>
</dbReference>
<dbReference type="AlphaFoldDB" id="A0A9J6P8M0"/>
<dbReference type="CDD" id="cd02570">
    <property type="entry name" value="PseudoU_synth_EcTruA"/>
    <property type="match status" value="1"/>
</dbReference>
<comment type="subunit">
    <text evidence="4">Homodimer.</text>
</comment>